<gene>
    <name evidence="2" type="ORF">QTG54_000120</name>
</gene>
<feature type="signal peptide" evidence="1">
    <location>
        <begin position="1"/>
        <end position="21"/>
    </location>
</feature>
<organism evidence="2 3">
    <name type="scientific">Skeletonema marinoi</name>
    <dbReference type="NCBI Taxonomy" id="267567"/>
    <lineage>
        <taxon>Eukaryota</taxon>
        <taxon>Sar</taxon>
        <taxon>Stramenopiles</taxon>
        <taxon>Ochrophyta</taxon>
        <taxon>Bacillariophyta</taxon>
        <taxon>Coscinodiscophyceae</taxon>
        <taxon>Thalassiosirophycidae</taxon>
        <taxon>Thalassiosirales</taxon>
        <taxon>Skeletonemataceae</taxon>
        <taxon>Skeletonema</taxon>
        <taxon>Skeletonema marinoi-dohrnii complex</taxon>
    </lineage>
</organism>
<name>A0AAD9DHP1_9STRA</name>
<proteinExistence type="predicted"/>
<accession>A0AAD9DHP1</accession>
<feature type="chain" id="PRO_5042225412" evidence="1">
    <location>
        <begin position="22"/>
        <end position="238"/>
    </location>
</feature>
<keyword evidence="1" id="KW-0732">Signal</keyword>
<sequence>MQSKTLLFALLAAVQKASVVAFVPPKATKIVLPSAAITTSRSFEPNAVVNPRGSTALSGLLTPLADAPISTEGLTFGWVVICAAMTPYVIQLVAPQPLGFFLANYYGGQDIAELKEEGYTDEQIEHLVESGRVAEVDWKVRFAALCLAVTTIAFFEVNDGVDAVRVLRDSYIAWGIFYVEATRLIREQALEEPSILKRESRLRIQVWHVLVTILLWASISETYTANAIRTFVTDLFTF</sequence>
<evidence type="ECO:0000256" key="1">
    <source>
        <dbReference type="SAM" id="SignalP"/>
    </source>
</evidence>
<comment type="caution">
    <text evidence="2">The sequence shown here is derived from an EMBL/GenBank/DDBJ whole genome shotgun (WGS) entry which is preliminary data.</text>
</comment>
<dbReference type="Proteomes" id="UP001224775">
    <property type="component" value="Unassembled WGS sequence"/>
</dbReference>
<evidence type="ECO:0000313" key="2">
    <source>
        <dbReference type="EMBL" id="KAK1748181.1"/>
    </source>
</evidence>
<keyword evidence="3" id="KW-1185">Reference proteome</keyword>
<protein>
    <submittedName>
        <fullName evidence="2">Uncharacterized protein</fullName>
    </submittedName>
</protein>
<dbReference type="AlphaFoldDB" id="A0AAD9DHP1"/>
<dbReference type="EMBL" id="JATAAI010000001">
    <property type="protein sequence ID" value="KAK1748181.1"/>
    <property type="molecule type" value="Genomic_DNA"/>
</dbReference>
<evidence type="ECO:0000313" key="3">
    <source>
        <dbReference type="Proteomes" id="UP001224775"/>
    </source>
</evidence>
<reference evidence="2" key="1">
    <citation type="submission" date="2023-06" db="EMBL/GenBank/DDBJ databases">
        <title>Survivors Of The Sea: Transcriptome response of Skeletonema marinoi to long-term dormancy.</title>
        <authorList>
            <person name="Pinder M.I.M."/>
            <person name="Kourtchenko O."/>
            <person name="Robertson E.K."/>
            <person name="Larsson T."/>
            <person name="Maumus F."/>
            <person name="Osuna-Cruz C.M."/>
            <person name="Vancaester E."/>
            <person name="Stenow R."/>
            <person name="Vandepoele K."/>
            <person name="Ploug H."/>
            <person name="Bruchert V."/>
            <person name="Godhe A."/>
            <person name="Topel M."/>
        </authorList>
    </citation>
    <scope>NUCLEOTIDE SEQUENCE</scope>
    <source>
        <strain evidence="2">R05AC</strain>
    </source>
</reference>